<dbReference type="Pfam" id="PF13306">
    <property type="entry name" value="LRR_5"/>
    <property type="match status" value="1"/>
</dbReference>
<dbReference type="Proteomes" id="UP000176244">
    <property type="component" value="Unassembled WGS sequence"/>
</dbReference>
<accession>A0A1F2PFP0</accession>
<dbReference type="RefSeq" id="WP_070372160.1">
    <property type="nucleotide sequence ID" value="NZ_LKEU01000037.1"/>
</dbReference>
<dbReference type="Pfam" id="PF07538">
    <property type="entry name" value="ChW"/>
    <property type="match status" value="3"/>
</dbReference>
<dbReference type="Gene3D" id="3.80.10.10">
    <property type="entry name" value="Ribonuclease Inhibitor"/>
    <property type="match status" value="1"/>
</dbReference>
<gene>
    <name evidence="1" type="ORF">ACWI_29020</name>
</gene>
<organism evidence="1 2">
    <name type="scientific">Acetobacterium wieringae</name>
    <dbReference type="NCBI Taxonomy" id="52694"/>
    <lineage>
        <taxon>Bacteria</taxon>
        <taxon>Bacillati</taxon>
        <taxon>Bacillota</taxon>
        <taxon>Clostridia</taxon>
        <taxon>Eubacteriales</taxon>
        <taxon>Eubacteriaceae</taxon>
        <taxon>Acetobacterium</taxon>
    </lineage>
</organism>
<dbReference type="SMART" id="SM00728">
    <property type="entry name" value="ChW"/>
    <property type="match status" value="3"/>
</dbReference>
<protein>
    <submittedName>
        <fullName evidence="1">Clostridial hydrophobic W</fullName>
    </submittedName>
</protein>
<dbReference type="InterPro" id="IPR053139">
    <property type="entry name" value="Surface_bspA-like"/>
</dbReference>
<proteinExistence type="predicted"/>
<evidence type="ECO:0000313" key="1">
    <source>
        <dbReference type="EMBL" id="OFV69764.1"/>
    </source>
</evidence>
<comment type="caution">
    <text evidence="1">The sequence shown here is derived from an EMBL/GenBank/DDBJ whole genome shotgun (WGS) entry which is preliminary data.</text>
</comment>
<sequence>MKRYLRKAICLLTSLLLIGLLPVMVLAQNETIVVPVKAIEADFQFEENQTGVRIVKYLGGGGEVIIPSTLDGKTVNSIGDFAFSHCVNLKSLVLPEGVVSIGGDAFWGCTGLKSIELPQKLETIGANAFWECSVLESINIPETVTSIGYGAFARCDLLTSIAVPEQVSTIDNYTFGSCRNLFKVTIPNTVVSIADNAFESSPNIIIFGEKDSFAQQYATAHQLPFVDSDLNCSYRTHVQNVGWQGWVSDGEMSGTSGQSLRLEGIEIKQNDETVDVGIEYRTHVQNVGWQDWVSDGEMSGTSGRSLRLEGIGIRLTGADAEDYDVYYHVHAQNVGWLDWAKNGESAGTSGLSYRLEGIRIVIVDKGAAAPGSTARPFIGNLTSEDFISKMDGLWYAYIEPTTHILYFTDRYCIDRTFAASLGQNLGGYYEVIETTQNGGTIKINACHLWKSTVWDYHPKDPMILAFDFGTPGDNRIMVTESGASDAPYDISSTNEWTAAKPLGGDLYEFPNVMFGELLETTNAKLHDSNIKYHLDNNFTDFGF</sequence>
<name>A0A1F2PFP0_9FIRM</name>
<dbReference type="InterPro" id="IPR006637">
    <property type="entry name" value="ChW"/>
</dbReference>
<dbReference type="PANTHER" id="PTHR45661:SF3">
    <property type="entry name" value="IG-LIKE DOMAIN-CONTAINING PROTEIN"/>
    <property type="match status" value="1"/>
</dbReference>
<dbReference type="AlphaFoldDB" id="A0A1F2PFP0"/>
<dbReference type="EMBL" id="LKEU01000037">
    <property type="protein sequence ID" value="OFV69764.1"/>
    <property type="molecule type" value="Genomic_DNA"/>
</dbReference>
<dbReference type="InterPro" id="IPR032675">
    <property type="entry name" value="LRR_dom_sf"/>
</dbReference>
<dbReference type="STRING" id="52694.ACWI_29020"/>
<evidence type="ECO:0000313" key="2">
    <source>
        <dbReference type="Proteomes" id="UP000176244"/>
    </source>
</evidence>
<reference evidence="1 2" key="1">
    <citation type="submission" date="2015-09" db="EMBL/GenBank/DDBJ databases">
        <title>Genome sequence of Acetobacterium wieringae DSM 1911.</title>
        <authorList>
            <person name="Poehlein A."/>
            <person name="Bengelsdorf F.R."/>
            <person name="Schiel-Bengelsdorf B."/>
            <person name="Duerre P."/>
            <person name="Daniel R."/>
        </authorList>
    </citation>
    <scope>NUCLEOTIDE SEQUENCE [LARGE SCALE GENOMIC DNA]</scope>
    <source>
        <strain evidence="1 2">DSM 1911</strain>
    </source>
</reference>
<dbReference type="InterPro" id="IPR026906">
    <property type="entry name" value="LRR_5"/>
</dbReference>
<dbReference type="PANTHER" id="PTHR45661">
    <property type="entry name" value="SURFACE ANTIGEN"/>
    <property type="match status" value="1"/>
</dbReference>
<dbReference type="SUPFAM" id="SSF52058">
    <property type="entry name" value="L domain-like"/>
    <property type="match status" value="1"/>
</dbReference>